<protein>
    <submittedName>
        <fullName evidence="7">Lipid A core--O-antigen ligase-like protein</fullName>
    </submittedName>
</protein>
<feature type="transmembrane region" description="Helical" evidence="5">
    <location>
        <begin position="172"/>
        <end position="191"/>
    </location>
</feature>
<keyword evidence="3 5" id="KW-1133">Transmembrane helix</keyword>
<evidence type="ECO:0000256" key="1">
    <source>
        <dbReference type="ARBA" id="ARBA00004141"/>
    </source>
</evidence>
<evidence type="ECO:0000313" key="7">
    <source>
        <dbReference type="EMBL" id="GAT11187.1"/>
    </source>
</evidence>
<dbReference type="EMBL" id="BCTA01000063">
    <property type="protein sequence ID" value="GAT11187.1"/>
    <property type="molecule type" value="Genomic_DNA"/>
</dbReference>
<sequence>MRPAVPDNVAALAGRSEILVGAAMGVTVLAAAAWVVGIVPVILVVGLPCAMAAAIYLVRRPQWAVVAMAVCEVANISGVVGPWGPISFFRISLLIGLITLGLALRDPIARGRLNRWTLVFIGLVGVFLTTRFLASIGAADVGGAFGLLKNEVADLAFVVIVMVLLQMTERHWTVAAAVVLSFAVLSVLTLVNQVLFSGTMSFGGFATVTQASGELVTTLRYGGPLPDSNFWGRHLIMGLPLAGALIVRARRTGPRWAVIGWAAAMLALLAGIYLTQSRGTFIATFVALAVWTVLSGPTTRRAAVKVLPVALLFLLIPGVGNRLIALMADVYGSQPSYSIDPSVASRMAAGEVAWTMFDDRPVFGFGPGGFQLLVERYSGLVPTAVTNPPTAAAHDLYAQIASEAGVVGLLGWAVLVIGVVLSVAIRVSRLAMQSETVERSLAAAVLAAIVAWSIASIFIHLTYLRTFGILLALAGAIAAQTKDQWRDPLRECGRFITAATAAVLLAVVVVATCLTASATRTHTASQRLTLLPGPDVEWGKAYVLDVRSREVVLPSYAALMVAGSPQTTAVADTVRGIITIGVTASSRDAAVESLRIALMDAEANLKRFGADSLYVVQPVGPIVQRDKNEQSPLASAMALGAGAIVGFGAFALLYRRLQARARRPAPVAPPPLLLPTR</sequence>
<name>A0ABQ0KPG9_MYCNV</name>
<feature type="transmembrane region" description="Helical" evidence="5">
    <location>
        <begin position="256"/>
        <end position="274"/>
    </location>
</feature>
<gene>
    <name evidence="7" type="ORF">RMCN_4320</name>
</gene>
<keyword evidence="8" id="KW-1185">Reference proteome</keyword>
<feature type="transmembrane region" description="Helical" evidence="5">
    <location>
        <begin position="230"/>
        <end position="249"/>
    </location>
</feature>
<comment type="subcellular location">
    <subcellularLocation>
        <location evidence="1">Membrane</location>
        <topology evidence="1">Multi-pass membrane protein</topology>
    </subcellularLocation>
</comment>
<dbReference type="PANTHER" id="PTHR37422:SF13">
    <property type="entry name" value="LIPOPOLYSACCHARIDE BIOSYNTHESIS PROTEIN PA4999-RELATED"/>
    <property type="match status" value="1"/>
</dbReference>
<evidence type="ECO:0000256" key="2">
    <source>
        <dbReference type="ARBA" id="ARBA00022692"/>
    </source>
</evidence>
<evidence type="ECO:0000256" key="4">
    <source>
        <dbReference type="ARBA" id="ARBA00023136"/>
    </source>
</evidence>
<feature type="transmembrane region" description="Helical" evidence="5">
    <location>
        <begin position="116"/>
        <end position="138"/>
    </location>
</feature>
<accession>A0ABQ0KPG9</accession>
<feature type="transmembrane region" description="Helical" evidence="5">
    <location>
        <begin position="280"/>
        <end position="299"/>
    </location>
</feature>
<dbReference type="PANTHER" id="PTHR37422">
    <property type="entry name" value="TEICHURONIC ACID BIOSYNTHESIS PROTEIN TUAE"/>
    <property type="match status" value="1"/>
</dbReference>
<feature type="transmembrane region" description="Helical" evidence="5">
    <location>
        <begin position="144"/>
        <end position="165"/>
    </location>
</feature>
<feature type="transmembrane region" description="Helical" evidence="5">
    <location>
        <begin position="86"/>
        <end position="104"/>
    </location>
</feature>
<evidence type="ECO:0000256" key="3">
    <source>
        <dbReference type="ARBA" id="ARBA00022989"/>
    </source>
</evidence>
<keyword evidence="4 5" id="KW-0472">Membrane</keyword>
<feature type="transmembrane region" description="Helical" evidence="5">
    <location>
        <begin position="440"/>
        <end position="461"/>
    </location>
</feature>
<proteinExistence type="predicted"/>
<feature type="transmembrane region" description="Helical" evidence="5">
    <location>
        <begin position="495"/>
        <end position="518"/>
    </location>
</feature>
<dbReference type="Pfam" id="PF04932">
    <property type="entry name" value="Wzy_C"/>
    <property type="match status" value="1"/>
</dbReference>
<feature type="transmembrane region" description="Helical" evidence="5">
    <location>
        <begin position="306"/>
        <end position="328"/>
    </location>
</feature>
<keyword evidence="2 5" id="KW-0812">Transmembrane</keyword>
<organism evidence="7 8">
    <name type="scientific">Mycolicibacterium novocastrense</name>
    <name type="common">Mycobacterium novocastrense</name>
    <dbReference type="NCBI Taxonomy" id="59813"/>
    <lineage>
        <taxon>Bacteria</taxon>
        <taxon>Bacillati</taxon>
        <taxon>Actinomycetota</taxon>
        <taxon>Actinomycetes</taxon>
        <taxon>Mycobacteriales</taxon>
        <taxon>Mycobacteriaceae</taxon>
        <taxon>Mycolicibacterium</taxon>
    </lineage>
</organism>
<feature type="transmembrane region" description="Helical" evidence="5">
    <location>
        <begin position="31"/>
        <end position="56"/>
    </location>
</feature>
<dbReference type="InterPro" id="IPR007016">
    <property type="entry name" value="O-antigen_ligase-rel_domated"/>
</dbReference>
<feature type="transmembrane region" description="Helical" evidence="5">
    <location>
        <begin position="633"/>
        <end position="654"/>
    </location>
</feature>
<reference evidence="7 8" key="1">
    <citation type="journal article" date="2016" name="Genome Announc.">
        <title>Draft Genome Sequences of Five Rapidly Growing Mycobacterium Species, M. thermoresistibile, M. fortuitum subsp. acetamidolyticum, M. canariasense, M. brisbanense, and M. novocastrense.</title>
        <authorList>
            <person name="Katahira K."/>
            <person name="Ogura Y."/>
            <person name="Gotoh Y."/>
            <person name="Hayashi T."/>
        </authorList>
    </citation>
    <scope>NUCLEOTIDE SEQUENCE [LARGE SCALE GENOMIC DNA]</scope>
    <source>
        <strain evidence="7 8">JCM18114</strain>
    </source>
</reference>
<dbReference type="Proteomes" id="UP000069773">
    <property type="component" value="Unassembled WGS sequence"/>
</dbReference>
<dbReference type="InterPro" id="IPR051533">
    <property type="entry name" value="WaaL-like"/>
</dbReference>
<comment type="caution">
    <text evidence="7">The sequence shown here is derived from an EMBL/GenBank/DDBJ whole genome shotgun (WGS) entry which is preliminary data.</text>
</comment>
<feature type="transmembrane region" description="Helical" evidence="5">
    <location>
        <begin position="409"/>
        <end position="428"/>
    </location>
</feature>
<feature type="domain" description="O-antigen ligase-related" evidence="6">
    <location>
        <begin position="263"/>
        <end position="412"/>
    </location>
</feature>
<evidence type="ECO:0000256" key="5">
    <source>
        <dbReference type="SAM" id="Phobius"/>
    </source>
</evidence>
<evidence type="ECO:0000259" key="6">
    <source>
        <dbReference type="Pfam" id="PF04932"/>
    </source>
</evidence>
<feature type="transmembrane region" description="Helical" evidence="5">
    <location>
        <begin position="63"/>
        <end position="80"/>
    </location>
</feature>
<evidence type="ECO:0000313" key="8">
    <source>
        <dbReference type="Proteomes" id="UP000069773"/>
    </source>
</evidence>